<evidence type="ECO:0000256" key="4">
    <source>
        <dbReference type="ARBA" id="ARBA00023136"/>
    </source>
</evidence>
<keyword evidence="3 5" id="KW-1133">Transmembrane helix</keyword>
<dbReference type="AlphaFoldDB" id="A0A383BVX3"/>
<feature type="domain" description="Sodium/calcium exchanger membrane region" evidence="6">
    <location>
        <begin position="20"/>
        <end position="72"/>
    </location>
</feature>
<evidence type="ECO:0000256" key="3">
    <source>
        <dbReference type="ARBA" id="ARBA00022989"/>
    </source>
</evidence>
<feature type="transmembrane region" description="Helical" evidence="5">
    <location>
        <begin position="17"/>
        <end position="37"/>
    </location>
</feature>
<evidence type="ECO:0000259" key="6">
    <source>
        <dbReference type="Pfam" id="PF01699"/>
    </source>
</evidence>
<organism evidence="7">
    <name type="scientific">marine metagenome</name>
    <dbReference type="NCBI Taxonomy" id="408172"/>
    <lineage>
        <taxon>unclassified sequences</taxon>
        <taxon>metagenomes</taxon>
        <taxon>ecological metagenomes</taxon>
    </lineage>
</organism>
<evidence type="ECO:0000313" key="7">
    <source>
        <dbReference type="EMBL" id="SVE24386.1"/>
    </source>
</evidence>
<name>A0A383BVX3_9ZZZZ</name>
<gene>
    <name evidence="7" type="ORF">METZ01_LOCUS477240</name>
</gene>
<keyword evidence="4 5" id="KW-0472">Membrane</keyword>
<evidence type="ECO:0000256" key="5">
    <source>
        <dbReference type="SAM" id="Phobius"/>
    </source>
</evidence>
<comment type="subcellular location">
    <subcellularLocation>
        <location evidence="1">Membrane</location>
        <topology evidence="1">Multi-pass membrane protein</topology>
    </subcellularLocation>
</comment>
<dbReference type="GO" id="GO:0055085">
    <property type="term" value="P:transmembrane transport"/>
    <property type="evidence" value="ECO:0007669"/>
    <property type="project" value="InterPro"/>
</dbReference>
<protein>
    <recommendedName>
        <fullName evidence="6">Sodium/calcium exchanger membrane region domain-containing protein</fullName>
    </recommendedName>
</protein>
<evidence type="ECO:0000256" key="1">
    <source>
        <dbReference type="ARBA" id="ARBA00004141"/>
    </source>
</evidence>
<proteinExistence type="predicted"/>
<keyword evidence="2 5" id="KW-0812">Transmembrane</keyword>
<accession>A0A383BVX3</accession>
<dbReference type="GO" id="GO:0016020">
    <property type="term" value="C:membrane"/>
    <property type="evidence" value="ECO:0007669"/>
    <property type="project" value="UniProtKB-SubCell"/>
</dbReference>
<feature type="transmembrane region" description="Helical" evidence="5">
    <location>
        <begin position="43"/>
        <end position="65"/>
    </location>
</feature>
<sequence>MSEDDEDDDLEITSEKIACLCILAMVIVMGSASHLLVKASLALGDMLGIDGVILGFFVIAAGTSVPETALSVQWRTNQH</sequence>
<dbReference type="EMBL" id="UINC01203910">
    <property type="protein sequence ID" value="SVE24386.1"/>
    <property type="molecule type" value="Genomic_DNA"/>
</dbReference>
<dbReference type="Pfam" id="PF01699">
    <property type="entry name" value="Na_Ca_ex"/>
    <property type="match status" value="1"/>
</dbReference>
<reference evidence="7" key="1">
    <citation type="submission" date="2018-05" db="EMBL/GenBank/DDBJ databases">
        <authorList>
            <person name="Lanie J.A."/>
            <person name="Ng W.-L."/>
            <person name="Kazmierczak K.M."/>
            <person name="Andrzejewski T.M."/>
            <person name="Davidsen T.M."/>
            <person name="Wayne K.J."/>
            <person name="Tettelin H."/>
            <person name="Glass J.I."/>
            <person name="Rusch D."/>
            <person name="Podicherti R."/>
            <person name="Tsui H.-C.T."/>
            <person name="Winkler M.E."/>
        </authorList>
    </citation>
    <scope>NUCLEOTIDE SEQUENCE</scope>
</reference>
<dbReference type="InterPro" id="IPR004837">
    <property type="entry name" value="NaCa_Exmemb"/>
</dbReference>
<evidence type="ECO:0000256" key="2">
    <source>
        <dbReference type="ARBA" id="ARBA00022692"/>
    </source>
</evidence>